<feature type="region of interest" description="Disordered" evidence="1">
    <location>
        <begin position="21"/>
        <end position="40"/>
    </location>
</feature>
<evidence type="ECO:0000313" key="5">
    <source>
        <dbReference type="Proteomes" id="UP000248925"/>
    </source>
</evidence>
<organism evidence="4 5">
    <name type="scientific">Rhizobium tubonense</name>
    <dbReference type="NCBI Taxonomy" id="484088"/>
    <lineage>
        <taxon>Bacteria</taxon>
        <taxon>Pseudomonadati</taxon>
        <taxon>Pseudomonadota</taxon>
        <taxon>Alphaproteobacteria</taxon>
        <taxon>Hyphomicrobiales</taxon>
        <taxon>Rhizobiaceae</taxon>
        <taxon>Rhizobium/Agrobacterium group</taxon>
        <taxon>Rhizobium</taxon>
    </lineage>
</organism>
<sequence length="130" mass="13770">MIISPKLSLLVLLIAAGLASPASSGETLGRPPEDPPGTIVTKMTPEVVQDAMDQQLRSKFEAAAGTSSNILTARQAKDAGWGLVADRFAKIDRDGDGFATFSEVQAFFDARSPVKQQRANTAAKAVQVIR</sequence>
<reference evidence="4 5" key="1">
    <citation type="journal article" date="2018" name="Sci. Rep.">
        <title>Rhizobium tumorigenes sp. nov., a novel plant tumorigenic bacterium isolated from cane gall tumors on thornless blackberry.</title>
        <authorList>
            <person name="Kuzmanovi N."/>
            <person name="Smalla K."/>
            <person name="Gronow S."/>
            <person name="PuBawska J."/>
        </authorList>
    </citation>
    <scope>NUCLEOTIDE SEQUENCE [LARGE SCALE GENOMIC DNA]</scope>
    <source>
        <strain evidence="4 5">CCBAU 85046</strain>
    </source>
</reference>
<evidence type="ECO:0000256" key="1">
    <source>
        <dbReference type="SAM" id="MobiDB-lite"/>
    </source>
</evidence>
<evidence type="ECO:0000259" key="3">
    <source>
        <dbReference type="PROSITE" id="PS50222"/>
    </source>
</evidence>
<keyword evidence="5" id="KW-1185">Reference proteome</keyword>
<dbReference type="Proteomes" id="UP000248925">
    <property type="component" value="Unassembled WGS sequence"/>
</dbReference>
<evidence type="ECO:0000313" key="4">
    <source>
        <dbReference type="EMBL" id="PZM07654.1"/>
    </source>
</evidence>
<gene>
    <name evidence="4" type="ORF">CPY51_31530</name>
</gene>
<dbReference type="PROSITE" id="PS50222">
    <property type="entry name" value="EF_HAND_2"/>
    <property type="match status" value="1"/>
</dbReference>
<dbReference type="AlphaFoldDB" id="A0A2W4CQD0"/>
<dbReference type="RefSeq" id="WP_111164314.1">
    <property type="nucleotide sequence ID" value="NZ_PCDP01000082.1"/>
</dbReference>
<keyword evidence="2" id="KW-0732">Signal</keyword>
<dbReference type="GO" id="GO:0005509">
    <property type="term" value="F:calcium ion binding"/>
    <property type="evidence" value="ECO:0007669"/>
    <property type="project" value="InterPro"/>
</dbReference>
<feature type="signal peptide" evidence="2">
    <location>
        <begin position="1"/>
        <end position="24"/>
    </location>
</feature>
<protein>
    <recommendedName>
        <fullName evidence="3">EF-hand domain-containing protein</fullName>
    </recommendedName>
</protein>
<feature type="chain" id="PRO_5016082750" description="EF-hand domain-containing protein" evidence="2">
    <location>
        <begin position="25"/>
        <end position="130"/>
    </location>
</feature>
<comment type="caution">
    <text evidence="4">The sequence shown here is derived from an EMBL/GenBank/DDBJ whole genome shotgun (WGS) entry which is preliminary data.</text>
</comment>
<feature type="domain" description="EF-hand" evidence="3">
    <location>
        <begin position="84"/>
        <end position="114"/>
    </location>
</feature>
<proteinExistence type="predicted"/>
<dbReference type="EMBL" id="PCDP01000082">
    <property type="protein sequence ID" value="PZM07654.1"/>
    <property type="molecule type" value="Genomic_DNA"/>
</dbReference>
<accession>A0A2W4CQD0</accession>
<evidence type="ECO:0000256" key="2">
    <source>
        <dbReference type="SAM" id="SignalP"/>
    </source>
</evidence>
<dbReference type="OrthoDB" id="8117074at2"/>
<name>A0A2W4CQD0_9HYPH</name>
<dbReference type="InterPro" id="IPR002048">
    <property type="entry name" value="EF_hand_dom"/>
</dbReference>